<evidence type="ECO:0008006" key="12">
    <source>
        <dbReference type="Google" id="ProtNLM"/>
    </source>
</evidence>
<dbReference type="PIRSF" id="PIRSF010361">
    <property type="entry name" value="UCP010361"/>
    <property type="match status" value="1"/>
</dbReference>
<comment type="similarity">
    <text evidence="7">Belongs to the glycosyltransferase 87 family.</text>
</comment>
<dbReference type="InterPro" id="IPR018584">
    <property type="entry name" value="GT87"/>
</dbReference>
<evidence type="ECO:0000256" key="2">
    <source>
        <dbReference type="ARBA" id="ARBA00022475"/>
    </source>
</evidence>
<proteinExistence type="inferred from homology"/>
<feature type="region of interest" description="Disordered" evidence="8">
    <location>
        <begin position="1"/>
        <end position="21"/>
    </location>
</feature>
<feature type="transmembrane region" description="Helical" evidence="9">
    <location>
        <begin position="429"/>
        <end position="454"/>
    </location>
</feature>
<organism evidence="10 11">
    <name type="scientific">Corynebacterium jeddahense</name>
    <dbReference type="NCBI Taxonomy" id="1414719"/>
    <lineage>
        <taxon>Bacteria</taxon>
        <taxon>Bacillati</taxon>
        <taxon>Actinomycetota</taxon>
        <taxon>Actinomycetes</taxon>
        <taxon>Mycobacteriales</taxon>
        <taxon>Corynebacteriaceae</taxon>
        <taxon>Corynebacterium</taxon>
    </lineage>
</organism>
<evidence type="ECO:0000313" key="11">
    <source>
        <dbReference type="Proteomes" id="UP001218071"/>
    </source>
</evidence>
<feature type="transmembrane region" description="Helical" evidence="9">
    <location>
        <begin position="232"/>
        <end position="257"/>
    </location>
</feature>
<feature type="transmembrane region" description="Helical" evidence="9">
    <location>
        <begin position="48"/>
        <end position="68"/>
    </location>
</feature>
<feature type="transmembrane region" description="Helical" evidence="9">
    <location>
        <begin position="337"/>
        <end position="357"/>
    </location>
</feature>
<evidence type="ECO:0000256" key="3">
    <source>
        <dbReference type="ARBA" id="ARBA00022679"/>
    </source>
</evidence>
<keyword evidence="2" id="KW-1003">Cell membrane</keyword>
<dbReference type="EMBL" id="CP063194">
    <property type="protein sequence ID" value="WCZ39892.1"/>
    <property type="molecule type" value="Genomic_DNA"/>
</dbReference>
<feature type="transmembrane region" description="Helical" evidence="9">
    <location>
        <begin position="164"/>
        <end position="185"/>
    </location>
</feature>
<gene>
    <name evidence="10" type="ORF">CJEDD_11630</name>
</gene>
<evidence type="ECO:0000256" key="9">
    <source>
        <dbReference type="SAM" id="Phobius"/>
    </source>
</evidence>
<feature type="compositionally biased region" description="Polar residues" evidence="8">
    <location>
        <begin position="1"/>
        <end position="10"/>
    </location>
</feature>
<dbReference type="RefSeq" id="WP_042409814.1">
    <property type="nucleotide sequence ID" value="NZ_CBYN010000141.1"/>
</dbReference>
<evidence type="ECO:0000256" key="7">
    <source>
        <dbReference type="ARBA" id="ARBA00024033"/>
    </source>
</evidence>
<keyword evidence="4 9" id="KW-0812">Transmembrane</keyword>
<sequence>MSQTNTSTTWPDPADRVQPGRTEPLAQGWVNFLGGPMGRFAQIGRARFWTPLRSILAVAYVFLSFGALQKSHCAGGKADDNGIIQLNWDGNRQYTAACYNDIIPLYGARGLDKPGFVYDYSWVEDGVTRYMEYPVLAGMFQQFCAWISRGTYFLVDSFLPDSGWYFYVTAFVMSILWVCTVRMVAELAGNRVWDTLLVAGSPLLIVHAFTNWDIPSIFFAVAAMLAARNRKWWLAGALIGLGTAFKLWPLFLLGAYLTVAIRKRDFAPFGKMLVGAAVAWVVVNVPVYLRNPDAWGEFNRLNTDRGWEWTTIYAVISRAFGWTGFDSGEGAPVILNSVTLILFLLGCAFVLVLGLKAPQTPRIAELVALIVGFFLLFNKVWSPQYSLWLVVPAVLALPYWRVLLGWMTVDMCVWPVLMWHMMGADNLGVPGWFLNLFILGRDGFIIAIMVLIVLQMLGKRPDKVRDAHNGHDPLMSLPPEWKEPKLDDALPAPHADATAADEPVSAAAGSTAVAG</sequence>
<comment type="subcellular location">
    <subcellularLocation>
        <location evidence="1">Cell membrane</location>
        <topology evidence="1">Multi-pass membrane protein</topology>
    </subcellularLocation>
</comment>
<keyword evidence="6 9" id="KW-0472">Membrane</keyword>
<evidence type="ECO:0000256" key="1">
    <source>
        <dbReference type="ARBA" id="ARBA00004651"/>
    </source>
</evidence>
<keyword evidence="5 9" id="KW-1133">Transmembrane helix</keyword>
<protein>
    <recommendedName>
        <fullName evidence="12">DUF2029 domain-containing protein</fullName>
    </recommendedName>
</protein>
<reference evidence="10 11" key="1">
    <citation type="submission" date="2020-10" db="EMBL/GenBank/DDBJ databases">
        <title>Complete genome sequence of Corynebacterium jeddahense DSM 45997, type strain of Corynebacterium jeddahense.</title>
        <authorList>
            <person name="Busche T."/>
            <person name="Kalinowski J."/>
            <person name="Ruckert C."/>
        </authorList>
    </citation>
    <scope>NUCLEOTIDE SEQUENCE [LARGE SCALE GENOMIC DNA]</scope>
    <source>
        <strain evidence="10 11">DSM 45997</strain>
    </source>
</reference>
<dbReference type="Proteomes" id="UP001218071">
    <property type="component" value="Chromosome"/>
</dbReference>
<feature type="compositionally biased region" description="Low complexity" evidence="8">
    <location>
        <begin position="489"/>
        <end position="515"/>
    </location>
</feature>
<evidence type="ECO:0000256" key="6">
    <source>
        <dbReference type="ARBA" id="ARBA00023136"/>
    </source>
</evidence>
<dbReference type="InterPro" id="IPR016570">
    <property type="entry name" value="UCP010361"/>
</dbReference>
<keyword evidence="11" id="KW-1185">Reference proteome</keyword>
<feature type="region of interest" description="Disordered" evidence="8">
    <location>
        <begin position="468"/>
        <end position="515"/>
    </location>
</feature>
<evidence type="ECO:0000313" key="10">
    <source>
        <dbReference type="EMBL" id="WCZ39892.1"/>
    </source>
</evidence>
<evidence type="ECO:0000256" key="4">
    <source>
        <dbReference type="ARBA" id="ARBA00022692"/>
    </source>
</evidence>
<keyword evidence="3" id="KW-0808">Transferase</keyword>
<evidence type="ECO:0000256" key="5">
    <source>
        <dbReference type="ARBA" id="ARBA00022989"/>
    </source>
</evidence>
<feature type="transmembrane region" description="Helical" evidence="9">
    <location>
        <begin position="388"/>
        <end position="409"/>
    </location>
</feature>
<dbReference type="Pfam" id="PF09594">
    <property type="entry name" value="GT87"/>
    <property type="match status" value="1"/>
</dbReference>
<accession>A0ABY7UMG7</accession>
<feature type="transmembrane region" description="Helical" evidence="9">
    <location>
        <begin position="269"/>
        <end position="289"/>
    </location>
</feature>
<evidence type="ECO:0000256" key="8">
    <source>
        <dbReference type="SAM" id="MobiDB-lite"/>
    </source>
</evidence>
<name>A0ABY7UMG7_9CORY</name>